<keyword evidence="2" id="KW-0378">Hydrolase</keyword>
<dbReference type="RefSeq" id="WP_140883915.1">
    <property type="nucleotide sequence ID" value="NZ_RCZP01000011.1"/>
</dbReference>
<evidence type="ECO:0000256" key="1">
    <source>
        <dbReference type="SAM" id="MobiDB-lite"/>
    </source>
</evidence>
<dbReference type="CDD" id="cd00085">
    <property type="entry name" value="HNHc"/>
    <property type="match status" value="1"/>
</dbReference>
<accession>A0A502G318</accession>
<comment type="caution">
    <text evidence="2">The sequence shown here is derived from an EMBL/GenBank/DDBJ whole genome shotgun (WGS) entry which is preliminary data.</text>
</comment>
<dbReference type="OrthoDB" id="7252815at2"/>
<keyword evidence="2" id="KW-0255">Endonuclease</keyword>
<evidence type="ECO:0000313" key="3">
    <source>
        <dbReference type="Proteomes" id="UP000317078"/>
    </source>
</evidence>
<dbReference type="Proteomes" id="UP000317078">
    <property type="component" value="Unassembled WGS sequence"/>
</dbReference>
<dbReference type="GO" id="GO:0004519">
    <property type="term" value="F:endonuclease activity"/>
    <property type="evidence" value="ECO:0007669"/>
    <property type="project" value="UniProtKB-KW"/>
</dbReference>
<evidence type="ECO:0000313" key="2">
    <source>
        <dbReference type="EMBL" id="TPG55951.1"/>
    </source>
</evidence>
<sequence>MRFLPLSLTAHPTAWGPGSAGTERQDPAKVADAPCRFCGAFAAGRQEAFHLDGDHTNDRSDNVVPACTLCHLVQHPDVAARQRSVRLVWLPEMSQAAVFMLARTAQLDLVDAKADPTLDEPPAKSSGVVDAAWSALSALRAREEQARSRLLTNDPNVLGAALLALTPRAFRGRSNLLSGIRMLPTGRMLVDGKDIYPDLLRAWAGRPDPKLKPSPVSTSKPSRKAA</sequence>
<keyword evidence="2" id="KW-0540">Nuclease</keyword>
<reference evidence="2 3" key="1">
    <citation type="journal article" date="2019" name="Environ. Microbiol.">
        <title>Species interactions and distinct microbial communities in high Arctic permafrost affected cryosols are associated with the CH4 and CO2 gas fluxes.</title>
        <authorList>
            <person name="Altshuler I."/>
            <person name="Hamel J."/>
            <person name="Turney S."/>
            <person name="Magnuson E."/>
            <person name="Levesque R."/>
            <person name="Greer C."/>
            <person name="Whyte L.G."/>
        </authorList>
    </citation>
    <scope>NUCLEOTIDE SEQUENCE [LARGE SCALE GENOMIC DNA]</scope>
    <source>
        <strain evidence="2 3">S9.3B</strain>
    </source>
</reference>
<organism evidence="2 3">
    <name type="scientific">Muricoccus nepalensis</name>
    <dbReference type="NCBI Taxonomy" id="1854500"/>
    <lineage>
        <taxon>Bacteria</taxon>
        <taxon>Pseudomonadati</taxon>
        <taxon>Pseudomonadota</taxon>
        <taxon>Alphaproteobacteria</taxon>
        <taxon>Acetobacterales</taxon>
        <taxon>Roseomonadaceae</taxon>
        <taxon>Muricoccus</taxon>
    </lineage>
</organism>
<gene>
    <name evidence="2" type="ORF">EAH89_13525</name>
</gene>
<dbReference type="EMBL" id="RCZP01000011">
    <property type="protein sequence ID" value="TPG55951.1"/>
    <property type="molecule type" value="Genomic_DNA"/>
</dbReference>
<dbReference type="InterPro" id="IPR003615">
    <property type="entry name" value="HNH_nuc"/>
</dbReference>
<proteinExistence type="predicted"/>
<feature type="region of interest" description="Disordered" evidence="1">
    <location>
        <begin position="205"/>
        <end position="226"/>
    </location>
</feature>
<dbReference type="AlphaFoldDB" id="A0A502G318"/>
<name>A0A502G318_9PROT</name>
<keyword evidence="3" id="KW-1185">Reference proteome</keyword>
<protein>
    <submittedName>
        <fullName evidence="2">HNH endonuclease</fullName>
    </submittedName>
</protein>